<dbReference type="PANTHER" id="PTHR43570:SF20">
    <property type="entry name" value="ALDEHYDE DEHYDROGENASE ALDX-RELATED"/>
    <property type="match status" value="1"/>
</dbReference>
<dbReference type="RefSeq" id="WP_045954237.1">
    <property type="nucleotide sequence ID" value="NZ_JXXV01000007.1"/>
</dbReference>
<keyword evidence="10" id="KW-1185">Reference proteome</keyword>
<dbReference type="PATRIC" id="fig|579748.3.peg.602"/>
<dbReference type="GO" id="GO:0005737">
    <property type="term" value="C:cytoplasm"/>
    <property type="evidence" value="ECO:0007669"/>
    <property type="project" value="TreeGrafter"/>
</dbReference>
<sequence>MEKVIDLTRWQQEHVKTEQDLKSLFSDIKANYSHAPYPELEQRIDCLVALKHELLERKQKLVDALKQDYGYRSEFDSLICDILPAITHINYTIKHLKKWIKPSKRHAGLLLFPSKIRVEYQPLGIVGVMVPWNFPIVLSIAPIVTALAAGNRVMVKLSEHTPNTNQVLSEIFAQLGDQVYPIEGEAQISQFFASLPFDHLIFTGSTQVGKLIAAAAAKNLTPITLELGGKSPAIVANDADINQAVDAILLGKSINAGQICVAPDYVLVPQGKELQFVERYLARFYQLYVKEGRLDSATCIVNEAQYQRLQSYLVDAKNLDGTIHTIDYVELESRQMAPQLVTGVTDTMRLMQEEIFGPILPVIGYRQMNEVFAYINSRARPLALYLMTNDKVLQRQVIEQTHSGGIAINDTLLQVAAEDAPFGGVGDSGMGHYHGEEGFRTFSKAKTVLSSPSWMPRSYLLLKYRKLAIKLLGRLFVR</sequence>
<dbReference type="AlphaFoldDB" id="A0A0F4NNT9"/>
<organism evidence="9 10">
    <name type="scientific">Vibrio galatheae</name>
    <dbReference type="NCBI Taxonomy" id="579748"/>
    <lineage>
        <taxon>Bacteria</taxon>
        <taxon>Pseudomonadati</taxon>
        <taxon>Pseudomonadota</taxon>
        <taxon>Gammaproteobacteria</taxon>
        <taxon>Vibrionales</taxon>
        <taxon>Vibrionaceae</taxon>
        <taxon>Vibrio</taxon>
    </lineage>
</organism>
<evidence type="ECO:0000313" key="10">
    <source>
        <dbReference type="Proteomes" id="UP000033673"/>
    </source>
</evidence>
<feature type="domain" description="Aldehyde dehydrogenase" evidence="8">
    <location>
        <begin position="18"/>
        <end position="448"/>
    </location>
</feature>
<keyword evidence="2 4" id="KW-0560">Oxidoreductase</keyword>
<dbReference type="InterPro" id="IPR015590">
    <property type="entry name" value="Aldehyde_DH_dom"/>
</dbReference>
<dbReference type="Proteomes" id="UP000033673">
    <property type="component" value="Unassembled WGS sequence"/>
</dbReference>
<keyword evidence="3" id="KW-0520">NAD</keyword>
<dbReference type="GO" id="GO:0006081">
    <property type="term" value="P:aldehyde metabolic process"/>
    <property type="evidence" value="ECO:0007669"/>
    <property type="project" value="InterPro"/>
</dbReference>
<dbReference type="CDD" id="cd07133">
    <property type="entry name" value="ALDH_CALDH_CalB"/>
    <property type="match status" value="1"/>
</dbReference>
<dbReference type="PIRSF" id="PIRSF036492">
    <property type="entry name" value="ALDH"/>
    <property type="match status" value="1"/>
</dbReference>
<evidence type="ECO:0000256" key="6">
    <source>
        <dbReference type="PROSITE-ProRule" id="PRU10007"/>
    </source>
</evidence>
<evidence type="ECO:0000256" key="3">
    <source>
        <dbReference type="ARBA" id="ARBA00023027"/>
    </source>
</evidence>
<accession>A0A0F4NNT9</accession>
<dbReference type="InterPro" id="IPR016162">
    <property type="entry name" value="Ald_DH_N"/>
</dbReference>
<dbReference type="Gene3D" id="3.40.605.10">
    <property type="entry name" value="Aldehyde Dehydrogenase, Chain A, domain 1"/>
    <property type="match status" value="1"/>
</dbReference>
<dbReference type="InterPro" id="IPR016163">
    <property type="entry name" value="Ald_DH_C"/>
</dbReference>
<dbReference type="OrthoDB" id="9812625at2"/>
<dbReference type="InterPro" id="IPR029510">
    <property type="entry name" value="Ald_DH_CS_GLU"/>
</dbReference>
<comment type="caution">
    <text evidence="9">The sequence shown here is derived from an EMBL/GenBank/DDBJ whole genome shotgun (WGS) entry which is preliminary data.</text>
</comment>
<feature type="active site" evidence="5 6">
    <location>
        <position position="226"/>
    </location>
</feature>
<evidence type="ECO:0000259" key="8">
    <source>
        <dbReference type="Pfam" id="PF00171"/>
    </source>
</evidence>
<feature type="active site" evidence="5">
    <location>
        <position position="260"/>
    </location>
</feature>
<dbReference type="PANTHER" id="PTHR43570">
    <property type="entry name" value="ALDEHYDE DEHYDROGENASE"/>
    <property type="match status" value="1"/>
</dbReference>
<dbReference type="STRING" id="579748.TW81_02900"/>
<evidence type="ECO:0000313" key="9">
    <source>
        <dbReference type="EMBL" id="KJY84493.1"/>
    </source>
</evidence>
<dbReference type="PROSITE" id="PS00687">
    <property type="entry name" value="ALDEHYDE_DEHYDR_GLU"/>
    <property type="match status" value="1"/>
</dbReference>
<dbReference type="Pfam" id="PF00171">
    <property type="entry name" value="Aldedh"/>
    <property type="match status" value="1"/>
</dbReference>
<dbReference type="InterPro" id="IPR012394">
    <property type="entry name" value="Aldehyde_DH_NAD(P)"/>
</dbReference>
<evidence type="ECO:0000256" key="5">
    <source>
        <dbReference type="PIRSR" id="PIRSR036492-1"/>
    </source>
</evidence>
<proteinExistence type="inferred from homology"/>
<reference evidence="9 10" key="1">
    <citation type="journal article" date="2015" name="BMC Genomics">
        <title>Genome mining reveals unlocked bioactive potential of marine Gram-negative bacteria.</title>
        <authorList>
            <person name="Machado H."/>
            <person name="Sonnenschein E.C."/>
            <person name="Melchiorsen J."/>
            <person name="Gram L."/>
        </authorList>
    </citation>
    <scope>NUCLEOTIDE SEQUENCE [LARGE SCALE GENOMIC DNA]</scope>
    <source>
        <strain evidence="9 10">S2757</strain>
    </source>
</reference>
<dbReference type="SUPFAM" id="SSF53720">
    <property type="entry name" value="ALDH-like"/>
    <property type="match status" value="1"/>
</dbReference>
<dbReference type="Gene3D" id="3.40.309.10">
    <property type="entry name" value="Aldehyde Dehydrogenase, Chain A, domain 2"/>
    <property type="match status" value="1"/>
</dbReference>
<name>A0A0F4NNT9_9VIBR</name>
<evidence type="ECO:0000256" key="4">
    <source>
        <dbReference type="PIRNR" id="PIRNR036492"/>
    </source>
</evidence>
<evidence type="ECO:0000256" key="7">
    <source>
        <dbReference type="RuleBase" id="RU003345"/>
    </source>
</evidence>
<evidence type="ECO:0000256" key="1">
    <source>
        <dbReference type="ARBA" id="ARBA00009986"/>
    </source>
</evidence>
<gene>
    <name evidence="9" type="ORF">TW81_02900</name>
</gene>
<evidence type="ECO:0000256" key="2">
    <source>
        <dbReference type="ARBA" id="ARBA00023002"/>
    </source>
</evidence>
<comment type="similarity">
    <text evidence="1 4 7">Belongs to the aldehyde dehydrogenase family.</text>
</comment>
<protein>
    <recommendedName>
        <fullName evidence="4">Aldehyde dehydrogenase</fullName>
    </recommendedName>
</protein>
<dbReference type="EMBL" id="JXXV01000007">
    <property type="protein sequence ID" value="KJY84493.1"/>
    <property type="molecule type" value="Genomic_DNA"/>
</dbReference>
<dbReference type="InterPro" id="IPR016161">
    <property type="entry name" value="Ald_DH/histidinol_DH"/>
</dbReference>
<dbReference type="GO" id="GO:0004029">
    <property type="term" value="F:aldehyde dehydrogenase (NAD+) activity"/>
    <property type="evidence" value="ECO:0007669"/>
    <property type="project" value="TreeGrafter"/>
</dbReference>